<evidence type="ECO:0000313" key="1">
    <source>
        <dbReference type="EMBL" id="MFC3476451.1"/>
    </source>
</evidence>
<organism evidence="1 2">
    <name type="scientific">Halobacterium litoreum</name>
    <dbReference type="NCBI Taxonomy" id="2039234"/>
    <lineage>
        <taxon>Archaea</taxon>
        <taxon>Methanobacteriati</taxon>
        <taxon>Methanobacteriota</taxon>
        <taxon>Stenosarchaea group</taxon>
        <taxon>Halobacteria</taxon>
        <taxon>Halobacteriales</taxon>
        <taxon>Halobacteriaceae</taxon>
        <taxon>Halobacterium</taxon>
    </lineage>
</organism>
<evidence type="ECO:0000313" key="2">
    <source>
        <dbReference type="Proteomes" id="UP001595660"/>
    </source>
</evidence>
<dbReference type="Pfam" id="PF04007">
    <property type="entry name" value="DUF354"/>
    <property type="match status" value="1"/>
</dbReference>
<dbReference type="PANTHER" id="PTHR39662:SF1">
    <property type="entry name" value="DUF354 DOMAIN-CONTAINING PROTEIN"/>
    <property type="match status" value="1"/>
</dbReference>
<accession>A0ABD5NAZ0</accession>
<reference evidence="1 2" key="1">
    <citation type="journal article" date="2019" name="Int. J. Syst. Evol. Microbiol.">
        <title>The Global Catalogue of Microorganisms (GCM) 10K type strain sequencing project: providing services to taxonomists for standard genome sequencing and annotation.</title>
        <authorList>
            <consortium name="The Broad Institute Genomics Platform"/>
            <consortium name="The Broad Institute Genome Sequencing Center for Infectious Disease"/>
            <person name="Wu L."/>
            <person name="Ma J."/>
        </authorList>
    </citation>
    <scope>NUCLEOTIDE SEQUENCE [LARGE SCALE GENOMIC DNA]</scope>
    <source>
        <strain evidence="1 2">CGMCC 1.12562</strain>
    </source>
</reference>
<dbReference type="RefSeq" id="WP_232572400.1">
    <property type="nucleotide sequence ID" value="NZ_CP089466.1"/>
</dbReference>
<dbReference type="Gene3D" id="3.40.50.2000">
    <property type="entry name" value="Glycogen Phosphorylase B"/>
    <property type="match status" value="1"/>
</dbReference>
<comment type="caution">
    <text evidence="1">The sequence shown here is derived from an EMBL/GenBank/DDBJ whole genome shotgun (WGS) entry which is preliminary data.</text>
</comment>
<keyword evidence="2" id="KW-1185">Reference proteome</keyword>
<dbReference type="SUPFAM" id="SSF53756">
    <property type="entry name" value="UDP-Glycosyltransferase/glycogen phosphorylase"/>
    <property type="match status" value="1"/>
</dbReference>
<dbReference type="InterPro" id="IPR007152">
    <property type="entry name" value="DUF354"/>
</dbReference>
<proteinExistence type="predicted"/>
<dbReference type="PANTHER" id="PTHR39662">
    <property type="entry name" value="DUF354 DOMAIN-CONTAINING PROTEIN-RELATED"/>
    <property type="match status" value="1"/>
</dbReference>
<dbReference type="EMBL" id="JBHRWN010000002">
    <property type="protein sequence ID" value="MFC3476451.1"/>
    <property type="molecule type" value="Genomic_DNA"/>
</dbReference>
<dbReference type="GeneID" id="69117641"/>
<dbReference type="AlphaFoldDB" id="A0ABD5NAZ0"/>
<sequence length="341" mass="37009">MRALVDVTHPAHVHLFRNAVGELRNRGHAVRVASREKDVTTDLLDAHGIPHAVLSRKRAGPAGVAREWAGRELRLLRYARRFDPDVVLSRLNPASAHVAATLGVPNVVFHDTEVAGALDRVTLPFAAVVATPAEFDRDLPARHLRYQGYHELAYLHPARFAPDPQRLRDHGVSPDDRYAVLRLVARDGHHDDADAGLSAAAARTLVDDLPGDVFVSAEGALPPGLAAREPPVPVDAMHDLLAFADVYVGDSATMATEAGLLGTPSVRYDAFDGVLGNFEALADYGLVASTGDEREAVDRARSLADDPDAGDRWRRRRRRLLADKIDLTAYVVELAEEVGGE</sequence>
<dbReference type="PIRSF" id="PIRSF005357">
    <property type="entry name" value="UCP005357"/>
    <property type="match status" value="1"/>
</dbReference>
<gene>
    <name evidence="1" type="ORF">ACFOKC_01795</name>
</gene>
<dbReference type="Proteomes" id="UP001595660">
    <property type="component" value="Unassembled WGS sequence"/>
</dbReference>
<protein>
    <submittedName>
        <fullName evidence="1">DUF354 domain-containing protein</fullName>
    </submittedName>
</protein>
<name>A0ABD5NAZ0_9EURY</name>